<proteinExistence type="inferred from homology"/>
<sequence>MYKYFTSESVAAGHPDKICDQISDAIVDAAISQDPCSRVAVETLVTKNRMVIAGELTTKASLDYKKIAQGVIKRLGYTNKKFEFSPESDIQVYIHEQSPEISADVNTGGAGDQGMMFGYAVGETPELMPLPISIAHKLVEKLDAVREKKIIPYLRPDGKSEVTFEYKNNKPKSLERVVLAACHEENISNFQLKEDLLKFVVLPVLETFGLKTPKEDLIVNGGGIWITPGPATDTGVTGRKIIVDSYGAFGRVGGGAFSGKDPTKMDRSAAYAARFLAKNIVAAQLAEMAEVQIAYVIGQRDPLVKAVNCFGTEKKKVSIIESFAWNLMDLSVNGILAALDLRKPIYEKTASYGHFGRDCFPWEKLAS</sequence>
<comment type="subunit">
    <text evidence="14">Homotetramer.</text>
</comment>
<dbReference type="PIRSF" id="PIRSF000497">
    <property type="entry name" value="MAT"/>
    <property type="match status" value="1"/>
</dbReference>
<dbReference type="Proteomes" id="UP000176631">
    <property type="component" value="Unassembled WGS sequence"/>
</dbReference>
<evidence type="ECO:0000259" key="16">
    <source>
        <dbReference type="Pfam" id="PF00438"/>
    </source>
</evidence>
<protein>
    <recommendedName>
        <fullName evidence="5 13">Methionine adenosyltransferase</fullName>
        <ecNumber evidence="5 13">2.5.1.6</ecNumber>
    </recommendedName>
</protein>
<evidence type="ECO:0000256" key="4">
    <source>
        <dbReference type="ARBA" id="ARBA00009685"/>
    </source>
</evidence>
<dbReference type="InterPro" id="IPR002133">
    <property type="entry name" value="S-AdoMet_synthetase"/>
</dbReference>
<dbReference type="GO" id="GO:0006556">
    <property type="term" value="P:S-adenosylmethionine biosynthetic process"/>
    <property type="evidence" value="ECO:0007669"/>
    <property type="project" value="UniProtKB-UniRule"/>
</dbReference>
<comment type="subcellular location">
    <subcellularLocation>
        <location evidence="14">Cytoplasm</location>
    </subcellularLocation>
</comment>
<dbReference type="UniPathway" id="UPA00315">
    <property type="reaction ID" value="UER00080"/>
</dbReference>
<dbReference type="GO" id="GO:0005524">
    <property type="term" value="F:ATP binding"/>
    <property type="evidence" value="ECO:0007669"/>
    <property type="project" value="UniProtKB-KW"/>
</dbReference>
<dbReference type="Pfam" id="PF02772">
    <property type="entry name" value="S-AdoMet_synt_M"/>
    <property type="match status" value="1"/>
</dbReference>
<dbReference type="InterPro" id="IPR022628">
    <property type="entry name" value="S-AdoMet_synt_N"/>
</dbReference>
<dbReference type="GO" id="GO:0046872">
    <property type="term" value="F:metal ion binding"/>
    <property type="evidence" value="ECO:0007669"/>
    <property type="project" value="UniProtKB-KW"/>
</dbReference>
<dbReference type="PROSITE" id="PS00377">
    <property type="entry name" value="ADOMET_SYNTHASE_2"/>
    <property type="match status" value="1"/>
</dbReference>
<dbReference type="NCBIfam" id="TIGR01034">
    <property type="entry name" value="metK"/>
    <property type="match status" value="1"/>
</dbReference>
<evidence type="ECO:0000256" key="9">
    <source>
        <dbReference type="ARBA" id="ARBA00022741"/>
    </source>
</evidence>
<dbReference type="Pfam" id="PF02773">
    <property type="entry name" value="S-AdoMet_synt_C"/>
    <property type="match status" value="1"/>
</dbReference>
<feature type="domain" description="S-adenosylmethionine synthetase N-terminal" evidence="16">
    <location>
        <begin position="4"/>
        <end position="99"/>
    </location>
</feature>
<evidence type="ECO:0000256" key="2">
    <source>
        <dbReference type="ARBA" id="ARBA00001958"/>
    </source>
</evidence>
<dbReference type="Gene3D" id="3.30.300.10">
    <property type="match status" value="3"/>
</dbReference>
<dbReference type="PANTHER" id="PTHR11964">
    <property type="entry name" value="S-ADENOSYLMETHIONINE SYNTHETASE"/>
    <property type="match status" value="1"/>
</dbReference>
<comment type="caution">
    <text evidence="19">The sequence shown here is derived from an EMBL/GenBank/DDBJ whole genome shotgun (WGS) entry which is preliminary data.</text>
</comment>
<dbReference type="InterPro" id="IPR022631">
    <property type="entry name" value="ADOMET_SYNTHASE_CS"/>
</dbReference>
<evidence type="ECO:0000256" key="1">
    <source>
        <dbReference type="ARBA" id="ARBA00001946"/>
    </source>
</evidence>
<evidence type="ECO:0000313" key="20">
    <source>
        <dbReference type="Proteomes" id="UP000176631"/>
    </source>
</evidence>
<evidence type="ECO:0000256" key="8">
    <source>
        <dbReference type="ARBA" id="ARBA00022723"/>
    </source>
</evidence>
<keyword evidence="12 14" id="KW-0630">Potassium</keyword>
<keyword evidence="11 14" id="KW-0460">Magnesium</keyword>
<dbReference type="GO" id="GO:0006730">
    <property type="term" value="P:one-carbon metabolic process"/>
    <property type="evidence" value="ECO:0007669"/>
    <property type="project" value="UniProtKB-KW"/>
</dbReference>
<dbReference type="STRING" id="1802593.A2172_00565"/>
<keyword evidence="8 14" id="KW-0479">Metal-binding</keyword>
<dbReference type="GO" id="GO:0004478">
    <property type="term" value="F:methionine adenosyltransferase activity"/>
    <property type="evidence" value="ECO:0007669"/>
    <property type="project" value="UniProtKB-UniRule"/>
</dbReference>
<keyword evidence="7 19" id="KW-0808">Transferase</keyword>
<keyword evidence="10" id="KW-0067">ATP-binding</keyword>
<dbReference type="InterPro" id="IPR022629">
    <property type="entry name" value="S-AdoMet_synt_central"/>
</dbReference>
<dbReference type="GO" id="GO:0005737">
    <property type="term" value="C:cytoplasm"/>
    <property type="evidence" value="ECO:0007669"/>
    <property type="project" value="UniProtKB-SubCell"/>
</dbReference>
<dbReference type="Pfam" id="PF00438">
    <property type="entry name" value="S-AdoMet_synt_N"/>
    <property type="match status" value="1"/>
</dbReference>
<evidence type="ECO:0000256" key="11">
    <source>
        <dbReference type="ARBA" id="ARBA00022842"/>
    </source>
</evidence>
<evidence type="ECO:0000256" key="12">
    <source>
        <dbReference type="ARBA" id="ARBA00022958"/>
    </source>
</evidence>
<evidence type="ECO:0000313" key="19">
    <source>
        <dbReference type="EMBL" id="OGY24342.1"/>
    </source>
</evidence>
<evidence type="ECO:0000259" key="18">
    <source>
        <dbReference type="Pfam" id="PF02773"/>
    </source>
</evidence>
<evidence type="ECO:0000256" key="13">
    <source>
        <dbReference type="NCBIfam" id="TIGR01034"/>
    </source>
</evidence>
<evidence type="ECO:0000256" key="14">
    <source>
        <dbReference type="RuleBase" id="RU000542"/>
    </source>
</evidence>
<dbReference type="SUPFAM" id="SSF55973">
    <property type="entry name" value="S-adenosylmethionine synthetase"/>
    <property type="match status" value="3"/>
</dbReference>
<organism evidence="19 20">
    <name type="scientific">Candidatus Woykebacteria bacterium RBG_13_40_15</name>
    <dbReference type="NCBI Taxonomy" id="1802593"/>
    <lineage>
        <taxon>Bacteria</taxon>
        <taxon>Candidatus Woykeibacteriota</taxon>
    </lineage>
</organism>
<keyword evidence="6" id="KW-0554">One-carbon metabolism</keyword>
<dbReference type="CDD" id="cd18079">
    <property type="entry name" value="S-AdoMet_synt"/>
    <property type="match status" value="1"/>
</dbReference>
<dbReference type="AlphaFoldDB" id="A0A1G1W9I7"/>
<comment type="cofactor">
    <cofactor evidence="1">
        <name>Mg(2+)</name>
        <dbReference type="ChEBI" id="CHEBI:18420"/>
    </cofactor>
</comment>
<dbReference type="InterPro" id="IPR022630">
    <property type="entry name" value="S-AdoMet_synt_C"/>
</dbReference>
<comment type="cofactor">
    <cofactor evidence="2">
        <name>K(+)</name>
        <dbReference type="ChEBI" id="CHEBI:29103"/>
    </cofactor>
</comment>
<evidence type="ECO:0000259" key="17">
    <source>
        <dbReference type="Pfam" id="PF02772"/>
    </source>
</evidence>
<reference evidence="19 20" key="1">
    <citation type="journal article" date="2016" name="Nat. Commun.">
        <title>Thousands of microbial genomes shed light on interconnected biogeochemical processes in an aquifer system.</title>
        <authorList>
            <person name="Anantharaman K."/>
            <person name="Brown C.T."/>
            <person name="Hug L.A."/>
            <person name="Sharon I."/>
            <person name="Castelle C.J."/>
            <person name="Probst A.J."/>
            <person name="Thomas B.C."/>
            <person name="Singh A."/>
            <person name="Wilkins M.J."/>
            <person name="Karaoz U."/>
            <person name="Brodie E.L."/>
            <person name="Williams K.H."/>
            <person name="Hubbard S.S."/>
            <person name="Banfield J.F."/>
        </authorList>
    </citation>
    <scope>NUCLEOTIDE SEQUENCE [LARGE SCALE GENOMIC DNA]</scope>
</reference>
<feature type="domain" description="S-adenosylmethionine synthetase C-terminal" evidence="18">
    <location>
        <begin position="229"/>
        <end position="364"/>
    </location>
</feature>
<dbReference type="EC" id="2.5.1.6" evidence="5 13"/>
<evidence type="ECO:0000256" key="6">
    <source>
        <dbReference type="ARBA" id="ARBA00022563"/>
    </source>
</evidence>
<evidence type="ECO:0000256" key="10">
    <source>
        <dbReference type="ARBA" id="ARBA00022840"/>
    </source>
</evidence>
<evidence type="ECO:0000256" key="15">
    <source>
        <dbReference type="RuleBase" id="RU004462"/>
    </source>
</evidence>
<accession>A0A1G1W9I7</accession>
<comment type="pathway">
    <text evidence="3">Amino-acid biosynthesis; S-adenosyl-L-methionine biosynthesis; S-adenosyl-L-methionine from L-methionine: step 1/1.</text>
</comment>
<evidence type="ECO:0000256" key="3">
    <source>
        <dbReference type="ARBA" id="ARBA00005224"/>
    </source>
</evidence>
<gene>
    <name evidence="19" type="ORF">A2172_00565</name>
</gene>
<dbReference type="PROSITE" id="PS00376">
    <property type="entry name" value="ADOMET_SYNTHASE_1"/>
    <property type="match status" value="1"/>
</dbReference>
<evidence type="ECO:0000256" key="5">
    <source>
        <dbReference type="ARBA" id="ARBA00012828"/>
    </source>
</evidence>
<name>A0A1G1W9I7_9BACT</name>
<feature type="domain" description="S-adenosylmethionine synthetase central" evidence="17">
    <location>
        <begin position="109"/>
        <end position="222"/>
    </location>
</feature>
<dbReference type="InterPro" id="IPR022636">
    <property type="entry name" value="S-AdoMet_synthetase_sfam"/>
</dbReference>
<evidence type="ECO:0000256" key="7">
    <source>
        <dbReference type="ARBA" id="ARBA00022679"/>
    </source>
</evidence>
<keyword evidence="9" id="KW-0547">Nucleotide-binding</keyword>
<comment type="similarity">
    <text evidence="4 15">Belongs to the AdoMet synthase family.</text>
</comment>
<dbReference type="EMBL" id="MHCP01000014">
    <property type="protein sequence ID" value="OGY24342.1"/>
    <property type="molecule type" value="Genomic_DNA"/>
</dbReference>